<dbReference type="STRING" id="1073327.SAMN04488108_2590"/>
<evidence type="ECO:0000313" key="11">
    <source>
        <dbReference type="Proteomes" id="UP000184609"/>
    </source>
</evidence>
<feature type="transmembrane region" description="Helical" evidence="9">
    <location>
        <begin position="123"/>
        <end position="142"/>
    </location>
</feature>
<keyword evidence="7 9" id="KW-0472">Membrane</keyword>
<dbReference type="InterPro" id="IPR007272">
    <property type="entry name" value="Sulf_transp_TsuA/YedE"/>
</dbReference>
<evidence type="ECO:0000256" key="3">
    <source>
        <dbReference type="ARBA" id="ARBA00022475"/>
    </source>
</evidence>
<accession>A0A1M7ZEU4</accession>
<name>A0A1M7ZEU4_9BACT</name>
<dbReference type="PANTHER" id="PTHR30574">
    <property type="entry name" value="INNER MEMBRANE PROTEIN YEDE"/>
    <property type="match status" value="1"/>
</dbReference>
<feature type="transmembrane region" description="Helical" evidence="9">
    <location>
        <begin position="163"/>
        <end position="184"/>
    </location>
</feature>
<evidence type="ECO:0000313" key="10">
    <source>
        <dbReference type="EMBL" id="SHO63196.1"/>
    </source>
</evidence>
<keyword evidence="5 9" id="KW-0812">Transmembrane</keyword>
<keyword evidence="6 9" id="KW-1133">Transmembrane helix</keyword>
<evidence type="ECO:0000256" key="5">
    <source>
        <dbReference type="ARBA" id="ARBA00022692"/>
    </source>
</evidence>
<evidence type="ECO:0000256" key="9">
    <source>
        <dbReference type="SAM" id="Phobius"/>
    </source>
</evidence>
<dbReference type="AlphaFoldDB" id="A0A1M7ZEU4"/>
<proteinExistence type="inferred from homology"/>
<keyword evidence="3" id="KW-1003">Cell membrane</keyword>
<dbReference type="PANTHER" id="PTHR30574:SF1">
    <property type="entry name" value="SULPHUR TRANSPORT DOMAIN-CONTAINING PROTEIN"/>
    <property type="match status" value="1"/>
</dbReference>
<comment type="similarity">
    <text evidence="8">Belongs to the TsuA/YedE (TC 9.B.102) family.</text>
</comment>
<keyword evidence="4" id="KW-0997">Cell inner membrane</keyword>
<evidence type="ECO:0000256" key="6">
    <source>
        <dbReference type="ARBA" id="ARBA00022989"/>
    </source>
</evidence>
<feature type="transmembrane region" description="Helical" evidence="9">
    <location>
        <begin position="65"/>
        <end position="86"/>
    </location>
</feature>
<sequence length="193" mass="21105">MNQVMDLITQPWPWYVAGPLIGLTVPALLILGNKTFGISSSLRHVCAACMPADIPFFKYNWKKEIWNLLFVLGVLIGGFIATNFLANPETIVISEATQNDLKALGVTDFTSLLPSDIFSWENLFTAKGLLFFVIGGFMVGFGTRYAGGCTSGHAIMGISSLQWPSLLATTFFMIGGFLMTHVLLEPLMKLVGF</sequence>
<keyword evidence="11" id="KW-1185">Reference proteome</keyword>
<dbReference type="OrthoDB" id="9814020at2"/>
<feature type="transmembrane region" description="Helical" evidence="9">
    <location>
        <begin position="12"/>
        <end position="31"/>
    </location>
</feature>
<dbReference type="EMBL" id="FRXN01000003">
    <property type="protein sequence ID" value="SHO63196.1"/>
    <property type="molecule type" value="Genomic_DNA"/>
</dbReference>
<evidence type="ECO:0000256" key="7">
    <source>
        <dbReference type="ARBA" id="ARBA00023136"/>
    </source>
</evidence>
<reference evidence="11" key="1">
    <citation type="submission" date="2016-12" db="EMBL/GenBank/DDBJ databases">
        <authorList>
            <person name="Varghese N."/>
            <person name="Submissions S."/>
        </authorList>
    </citation>
    <scope>NUCLEOTIDE SEQUENCE [LARGE SCALE GENOMIC DNA]</scope>
    <source>
        <strain evidence="11">DSM 25035</strain>
    </source>
</reference>
<organism evidence="10 11">
    <name type="scientific">Algoriphagus zhangzhouensis</name>
    <dbReference type="NCBI Taxonomy" id="1073327"/>
    <lineage>
        <taxon>Bacteria</taxon>
        <taxon>Pseudomonadati</taxon>
        <taxon>Bacteroidota</taxon>
        <taxon>Cytophagia</taxon>
        <taxon>Cytophagales</taxon>
        <taxon>Cyclobacteriaceae</taxon>
        <taxon>Algoriphagus</taxon>
    </lineage>
</organism>
<dbReference type="GO" id="GO:0005886">
    <property type="term" value="C:plasma membrane"/>
    <property type="evidence" value="ECO:0007669"/>
    <property type="project" value="UniProtKB-SubCell"/>
</dbReference>
<evidence type="ECO:0000256" key="2">
    <source>
        <dbReference type="ARBA" id="ARBA00022448"/>
    </source>
</evidence>
<evidence type="ECO:0000256" key="1">
    <source>
        <dbReference type="ARBA" id="ARBA00004429"/>
    </source>
</evidence>
<protein>
    <submittedName>
        <fullName evidence="10">Uncharacterized protein</fullName>
    </submittedName>
</protein>
<dbReference type="Proteomes" id="UP000184609">
    <property type="component" value="Unassembled WGS sequence"/>
</dbReference>
<evidence type="ECO:0000256" key="4">
    <source>
        <dbReference type="ARBA" id="ARBA00022519"/>
    </source>
</evidence>
<keyword evidence="2" id="KW-0813">Transport</keyword>
<gene>
    <name evidence="10" type="ORF">SAMN04488108_2590</name>
</gene>
<evidence type="ECO:0000256" key="8">
    <source>
        <dbReference type="ARBA" id="ARBA00035655"/>
    </source>
</evidence>
<dbReference type="Pfam" id="PF04143">
    <property type="entry name" value="Sulf_transp"/>
    <property type="match status" value="2"/>
</dbReference>
<dbReference type="RefSeq" id="WP_073572209.1">
    <property type="nucleotide sequence ID" value="NZ_FRXN01000003.1"/>
</dbReference>
<comment type="subcellular location">
    <subcellularLocation>
        <location evidence="1">Cell inner membrane</location>
        <topology evidence="1">Multi-pass membrane protein</topology>
    </subcellularLocation>
</comment>